<comment type="caution">
    <text evidence="2">The sequence shown here is derived from an EMBL/GenBank/DDBJ whole genome shotgun (WGS) entry which is preliminary data.</text>
</comment>
<dbReference type="EMBL" id="JABXBU010000012">
    <property type="protein sequence ID" value="KAF8788882.1"/>
    <property type="molecule type" value="Genomic_DNA"/>
</dbReference>
<reference evidence="2" key="1">
    <citation type="journal article" date="2020" name="bioRxiv">
        <title>Chromosome-level reference genome of the European wasp spider Argiope bruennichi: a resource for studies on range expansion and evolutionary adaptation.</title>
        <authorList>
            <person name="Sheffer M.M."/>
            <person name="Hoppe A."/>
            <person name="Krehenwinkel H."/>
            <person name="Uhl G."/>
            <person name="Kuss A.W."/>
            <person name="Jensen L."/>
            <person name="Jensen C."/>
            <person name="Gillespie R.G."/>
            <person name="Hoff K.J."/>
            <person name="Prost S."/>
        </authorList>
    </citation>
    <scope>NUCLEOTIDE SEQUENCE</scope>
</reference>
<dbReference type="AlphaFoldDB" id="A0A8T0FEY9"/>
<evidence type="ECO:0000259" key="1">
    <source>
        <dbReference type="PROSITE" id="PS50097"/>
    </source>
</evidence>
<dbReference type="InterPro" id="IPR000210">
    <property type="entry name" value="BTB/POZ_dom"/>
</dbReference>
<protein>
    <submittedName>
        <fullName evidence="2">TD and POZ domain-containing protein 2</fullName>
    </submittedName>
</protein>
<dbReference type="Gene3D" id="3.30.710.10">
    <property type="entry name" value="Potassium Channel Kv1.1, Chain A"/>
    <property type="match status" value="1"/>
</dbReference>
<feature type="domain" description="BTB" evidence="1">
    <location>
        <begin position="267"/>
        <end position="329"/>
    </location>
</feature>
<dbReference type="SUPFAM" id="SSF54695">
    <property type="entry name" value="POZ domain"/>
    <property type="match status" value="1"/>
</dbReference>
<accession>A0A8T0FEY9</accession>
<name>A0A8T0FEY9_ARGBR</name>
<organism evidence="2 3">
    <name type="scientific">Argiope bruennichi</name>
    <name type="common">Wasp spider</name>
    <name type="synonym">Aranea bruennichi</name>
    <dbReference type="NCBI Taxonomy" id="94029"/>
    <lineage>
        <taxon>Eukaryota</taxon>
        <taxon>Metazoa</taxon>
        <taxon>Ecdysozoa</taxon>
        <taxon>Arthropoda</taxon>
        <taxon>Chelicerata</taxon>
        <taxon>Arachnida</taxon>
        <taxon>Araneae</taxon>
        <taxon>Araneomorphae</taxon>
        <taxon>Entelegynae</taxon>
        <taxon>Araneoidea</taxon>
        <taxon>Araneidae</taxon>
        <taxon>Argiope</taxon>
    </lineage>
</organism>
<dbReference type="Pfam" id="PF00651">
    <property type="entry name" value="BTB"/>
    <property type="match status" value="1"/>
</dbReference>
<sequence>MKDGGPSEVHYSIYCKVFIGHKKSNDVEIKTHPSVDKCFSEGSALEFRLLSISDIKRSVGAYTSTSSIKLILKIRLQRKLYRSSRMNSFSVVSESEPWTSTTLHCLPNHLYRGKEKESTSEGGSGEVEDCPVNVPNGIIANYLIANRRSGESNGWHAFVFQINQLHAWYKCHLHFLDIDSQIYASSEPQIFESRSQSIEYPICVMQREDVEMEKKFLSRNGELNVYWNYAGFGELQHVSWKWTSLPHRNVANIRDDLKRLFLKCSNGNLEIRADGEVLKVHRGIIGARWPVSRICRATDRKIINVIDIEEMDSATLKNFLTYIYSGTLENFVEWEDICNLYVAADKYFVRSLRHICSRQLSTRISMENSEHLLTLSHFFEDKELQIAVTNFNRFHSNNGNSSDECKYQDDVLPSQIFIPP</sequence>
<evidence type="ECO:0000313" key="2">
    <source>
        <dbReference type="EMBL" id="KAF8788882.1"/>
    </source>
</evidence>
<evidence type="ECO:0000313" key="3">
    <source>
        <dbReference type="Proteomes" id="UP000807504"/>
    </source>
</evidence>
<dbReference type="PROSITE" id="PS50097">
    <property type="entry name" value="BTB"/>
    <property type="match status" value="1"/>
</dbReference>
<dbReference type="InterPro" id="IPR011333">
    <property type="entry name" value="SKP1/BTB/POZ_sf"/>
</dbReference>
<keyword evidence="3" id="KW-1185">Reference proteome</keyword>
<dbReference type="Proteomes" id="UP000807504">
    <property type="component" value="Unassembled WGS sequence"/>
</dbReference>
<dbReference type="PANTHER" id="PTHR24413">
    <property type="entry name" value="SPECKLE-TYPE POZ PROTEIN"/>
    <property type="match status" value="1"/>
</dbReference>
<reference evidence="2" key="2">
    <citation type="submission" date="2020-06" db="EMBL/GenBank/DDBJ databases">
        <authorList>
            <person name="Sheffer M."/>
        </authorList>
    </citation>
    <scope>NUCLEOTIDE SEQUENCE</scope>
</reference>
<proteinExistence type="predicted"/>
<gene>
    <name evidence="2" type="ORF">HNY73_006876</name>
</gene>